<dbReference type="InterPro" id="IPR053924">
    <property type="entry name" value="RecX_HTH_2nd"/>
</dbReference>
<dbReference type="Gene3D" id="1.10.10.10">
    <property type="entry name" value="Winged helix-like DNA-binding domain superfamily/Winged helix DNA-binding domain"/>
    <property type="match status" value="4"/>
</dbReference>
<name>A0ABW0TXI1_9BACL</name>
<evidence type="ECO:0000256" key="4">
    <source>
        <dbReference type="ARBA" id="ARBA00022490"/>
    </source>
</evidence>
<evidence type="ECO:0000259" key="8">
    <source>
        <dbReference type="Pfam" id="PF21982"/>
    </source>
</evidence>
<feature type="domain" description="RecX first three-helical" evidence="8">
    <location>
        <begin position="62"/>
        <end position="101"/>
    </location>
</feature>
<comment type="subcellular location">
    <subcellularLocation>
        <location evidence="1 5">Cytoplasm</location>
    </subcellularLocation>
</comment>
<dbReference type="Pfam" id="PF02631">
    <property type="entry name" value="RecX_HTH2"/>
    <property type="match status" value="1"/>
</dbReference>
<organism evidence="9 10">
    <name type="scientific">Sporosarcina koreensis</name>
    <dbReference type="NCBI Taxonomy" id="334735"/>
    <lineage>
        <taxon>Bacteria</taxon>
        <taxon>Bacillati</taxon>
        <taxon>Bacillota</taxon>
        <taxon>Bacilli</taxon>
        <taxon>Bacillales</taxon>
        <taxon>Caryophanaceae</taxon>
        <taxon>Sporosarcina</taxon>
    </lineage>
</organism>
<dbReference type="InterPro" id="IPR003783">
    <property type="entry name" value="Regulatory_RecX"/>
</dbReference>
<evidence type="ECO:0000313" key="10">
    <source>
        <dbReference type="Proteomes" id="UP001596071"/>
    </source>
</evidence>
<dbReference type="RefSeq" id="WP_381444739.1">
    <property type="nucleotide sequence ID" value="NZ_JBHSNP010000025.1"/>
</dbReference>
<gene>
    <name evidence="5 9" type="primary">recX</name>
    <name evidence="9" type="ORF">ACFPTP_10995</name>
</gene>
<dbReference type="PANTHER" id="PTHR33602:SF1">
    <property type="entry name" value="REGULATORY PROTEIN RECX FAMILY PROTEIN"/>
    <property type="match status" value="1"/>
</dbReference>
<dbReference type="InterPro" id="IPR053925">
    <property type="entry name" value="RecX_HTH_3rd"/>
</dbReference>
<dbReference type="Proteomes" id="UP001596071">
    <property type="component" value="Unassembled WGS sequence"/>
</dbReference>
<evidence type="ECO:0000256" key="1">
    <source>
        <dbReference type="ARBA" id="ARBA00004496"/>
    </source>
</evidence>
<evidence type="ECO:0000256" key="5">
    <source>
        <dbReference type="HAMAP-Rule" id="MF_01114"/>
    </source>
</evidence>
<dbReference type="HAMAP" id="MF_01114">
    <property type="entry name" value="RecX"/>
    <property type="match status" value="1"/>
</dbReference>
<dbReference type="NCBIfam" id="NF010733">
    <property type="entry name" value="PRK14135.1"/>
    <property type="match status" value="1"/>
</dbReference>
<proteinExistence type="inferred from homology"/>
<dbReference type="EMBL" id="JBHSNP010000025">
    <property type="protein sequence ID" value="MFC5603746.1"/>
    <property type="molecule type" value="Genomic_DNA"/>
</dbReference>
<keyword evidence="10" id="KW-1185">Reference proteome</keyword>
<feature type="domain" description="RecX second three-helical" evidence="6">
    <location>
        <begin position="108"/>
        <end position="149"/>
    </location>
</feature>
<dbReference type="PANTHER" id="PTHR33602">
    <property type="entry name" value="REGULATORY PROTEIN RECX FAMILY PROTEIN"/>
    <property type="match status" value="1"/>
</dbReference>
<dbReference type="Pfam" id="PF21982">
    <property type="entry name" value="RecX_HTH1"/>
    <property type="match status" value="1"/>
</dbReference>
<dbReference type="InterPro" id="IPR053926">
    <property type="entry name" value="RecX_HTH_1st"/>
</dbReference>
<comment type="function">
    <text evidence="5">Modulates RecA activity.</text>
</comment>
<keyword evidence="4 5" id="KW-0963">Cytoplasm</keyword>
<accession>A0ABW0TXI1</accession>
<evidence type="ECO:0000259" key="6">
    <source>
        <dbReference type="Pfam" id="PF02631"/>
    </source>
</evidence>
<comment type="caution">
    <text evidence="9">The sequence shown here is derived from an EMBL/GenBank/DDBJ whole genome shotgun (WGS) entry which is preliminary data.</text>
</comment>
<dbReference type="Pfam" id="PF21981">
    <property type="entry name" value="RecX_HTH3"/>
    <property type="match status" value="2"/>
</dbReference>
<evidence type="ECO:0000256" key="3">
    <source>
        <dbReference type="ARBA" id="ARBA00018111"/>
    </source>
</evidence>
<evidence type="ECO:0000313" key="9">
    <source>
        <dbReference type="EMBL" id="MFC5603746.1"/>
    </source>
</evidence>
<protein>
    <recommendedName>
        <fullName evidence="3 5">Regulatory protein RecX</fullName>
    </recommendedName>
</protein>
<sequence length="270" mass="31497">MPVITKITQQKRDNERYNIFLDETYAFSVHESVLVKFGLTKGMQLDEWSMDEITYEDQIEKAFNRALHYLSFRMRSEFEVKKKLMDLEFGEAVVLEAIVKLRRLGFLDDEAFSEALMRTQKNASNKGPKAIQQELQKKGVGKELQQQVLENYSEEEQFAVAKKLAEKAARSNSSIAPAQLKQKIQNALARKGFSFELINSVMEEIDFGRDEDEWDSIISNVGEKAWRRYQSKFSGYELRKRVKQAMYQKGIPFERIDSFIEKKELEEDGD</sequence>
<evidence type="ECO:0000256" key="2">
    <source>
        <dbReference type="ARBA" id="ARBA00009695"/>
    </source>
</evidence>
<feature type="domain" description="RecX third three-helical" evidence="7">
    <location>
        <begin position="155"/>
        <end position="202"/>
    </location>
</feature>
<comment type="similarity">
    <text evidence="2 5">Belongs to the RecX family.</text>
</comment>
<feature type="domain" description="RecX third three-helical" evidence="7">
    <location>
        <begin position="218"/>
        <end position="260"/>
    </location>
</feature>
<reference evidence="10" key="1">
    <citation type="journal article" date="2019" name="Int. J. Syst. Evol. Microbiol.">
        <title>The Global Catalogue of Microorganisms (GCM) 10K type strain sequencing project: providing services to taxonomists for standard genome sequencing and annotation.</title>
        <authorList>
            <consortium name="The Broad Institute Genomics Platform"/>
            <consortium name="The Broad Institute Genome Sequencing Center for Infectious Disease"/>
            <person name="Wu L."/>
            <person name="Ma J."/>
        </authorList>
    </citation>
    <scope>NUCLEOTIDE SEQUENCE [LARGE SCALE GENOMIC DNA]</scope>
    <source>
        <strain evidence="10">KACC 11299</strain>
    </source>
</reference>
<dbReference type="InterPro" id="IPR036388">
    <property type="entry name" value="WH-like_DNA-bd_sf"/>
</dbReference>
<evidence type="ECO:0000259" key="7">
    <source>
        <dbReference type="Pfam" id="PF21981"/>
    </source>
</evidence>